<comment type="caution">
    <text evidence="1">The sequence shown here is derived from an EMBL/GenBank/DDBJ whole genome shotgun (WGS) entry which is preliminary data.</text>
</comment>
<dbReference type="Proteomes" id="UP000018896">
    <property type="component" value="Unassembled WGS sequence"/>
</dbReference>
<keyword evidence="2" id="KW-1185">Reference proteome</keyword>
<accession>W4QYT3</accession>
<dbReference type="EMBL" id="BAUV01000044">
    <property type="protein sequence ID" value="GAE36833.1"/>
    <property type="molecule type" value="Genomic_DNA"/>
</dbReference>
<sequence length="53" mass="6186">MLLPILNYSPEVESLYDPINNWYVNVGELALRKIMSDSEFEAMFSELNEMIES</sequence>
<organism evidence="1 2">
    <name type="scientific">Halalkalibacter akibai (strain ATCC 43226 / DSM 21942 / CIP 109018 / JCM 9157 / 1139)</name>
    <name type="common">Bacillus akibai</name>
    <dbReference type="NCBI Taxonomy" id="1236973"/>
    <lineage>
        <taxon>Bacteria</taxon>
        <taxon>Bacillati</taxon>
        <taxon>Bacillota</taxon>
        <taxon>Bacilli</taxon>
        <taxon>Bacillales</taxon>
        <taxon>Bacillaceae</taxon>
        <taxon>Halalkalibacter</taxon>
    </lineage>
</organism>
<protein>
    <submittedName>
        <fullName evidence="1">Uncharacterized protein</fullName>
    </submittedName>
</protein>
<dbReference type="STRING" id="1236973.JCM9157_4054"/>
<name>W4QYT3_HALA3</name>
<evidence type="ECO:0000313" key="1">
    <source>
        <dbReference type="EMBL" id="GAE36833.1"/>
    </source>
</evidence>
<dbReference type="AlphaFoldDB" id="W4QYT3"/>
<gene>
    <name evidence="1" type="ORF">JCM9157_4054</name>
</gene>
<reference evidence="1 2" key="1">
    <citation type="journal article" date="2014" name="Genome Announc.">
        <title>Draft Genome Sequences of Three Alkaliphilic Bacillus Strains, Bacillus wakoensis JCM 9140T, Bacillus akibai JCM 9157T, and Bacillus hemicellulosilyticus JCM 9152T.</title>
        <authorList>
            <person name="Yuki M."/>
            <person name="Oshima K."/>
            <person name="Suda W."/>
            <person name="Oshida Y."/>
            <person name="Kitamura K."/>
            <person name="Iida T."/>
            <person name="Hattori M."/>
            <person name="Ohkuma M."/>
        </authorList>
    </citation>
    <scope>NUCLEOTIDE SEQUENCE [LARGE SCALE GENOMIC DNA]</scope>
    <source>
        <strain evidence="1 2">JCM 9157</strain>
    </source>
</reference>
<evidence type="ECO:0000313" key="2">
    <source>
        <dbReference type="Proteomes" id="UP000018896"/>
    </source>
</evidence>
<proteinExistence type="predicted"/>